<evidence type="ECO:0000313" key="2">
    <source>
        <dbReference type="EMBL" id="KAK4121564.1"/>
    </source>
</evidence>
<accession>A0AAN6TVT3</accession>
<feature type="region of interest" description="Disordered" evidence="1">
    <location>
        <begin position="65"/>
        <end position="96"/>
    </location>
</feature>
<organism evidence="2 3">
    <name type="scientific">Parathielavia appendiculata</name>
    <dbReference type="NCBI Taxonomy" id="2587402"/>
    <lineage>
        <taxon>Eukaryota</taxon>
        <taxon>Fungi</taxon>
        <taxon>Dikarya</taxon>
        <taxon>Ascomycota</taxon>
        <taxon>Pezizomycotina</taxon>
        <taxon>Sordariomycetes</taxon>
        <taxon>Sordariomycetidae</taxon>
        <taxon>Sordariales</taxon>
        <taxon>Chaetomiaceae</taxon>
        <taxon>Parathielavia</taxon>
    </lineage>
</organism>
<feature type="region of interest" description="Disordered" evidence="1">
    <location>
        <begin position="1"/>
        <end position="46"/>
    </location>
</feature>
<evidence type="ECO:0000313" key="3">
    <source>
        <dbReference type="Proteomes" id="UP001302602"/>
    </source>
</evidence>
<protein>
    <submittedName>
        <fullName evidence="2">Uncharacterized protein</fullName>
    </submittedName>
</protein>
<dbReference type="Proteomes" id="UP001302602">
    <property type="component" value="Unassembled WGS sequence"/>
</dbReference>
<sequence>MAGSKRKAPDDADPGTQQSLTLDEPDPSIRPTPGRPRPPSPGRAADGYFRQLYESEPDFNQLAKQDSRFAAPPEQWAARLHRPSSHHATDKDLVGS</sequence>
<proteinExistence type="predicted"/>
<name>A0AAN6TVT3_9PEZI</name>
<feature type="compositionally biased region" description="Basic and acidic residues" evidence="1">
    <location>
        <begin position="87"/>
        <end position="96"/>
    </location>
</feature>
<comment type="caution">
    <text evidence="2">The sequence shown here is derived from an EMBL/GenBank/DDBJ whole genome shotgun (WGS) entry which is preliminary data.</text>
</comment>
<reference evidence="2" key="2">
    <citation type="submission" date="2023-05" db="EMBL/GenBank/DDBJ databases">
        <authorList>
            <consortium name="Lawrence Berkeley National Laboratory"/>
            <person name="Steindorff A."/>
            <person name="Hensen N."/>
            <person name="Bonometti L."/>
            <person name="Westerberg I."/>
            <person name="Brannstrom I.O."/>
            <person name="Guillou S."/>
            <person name="Cros-Aarteil S."/>
            <person name="Calhoun S."/>
            <person name="Haridas S."/>
            <person name="Kuo A."/>
            <person name="Mondo S."/>
            <person name="Pangilinan J."/>
            <person name="Riley R."/>
            <person name="Labutti K."/>
            <person name="Andreopoulos B."/>
            <person name="Lipzen A."/>
            <person name="Chen C."/>
            <person name="Yanf M."/>
            <person name="Daum C."/>
            <person name="Ng V."/>
            <person name="Clum A."/>
            <person name="Ohm R."/>
            <person name="Martin F."/>
            <person name="Silar P."/>
            <person name="Natvig D."/>
            <person name="Lalanne C."/>
            <person name="Gautier V."/>
            <person name="Ament-Velasquez S.L."/>
            <person name="Kruys A."/>
            <person name="Hutchinson M.I."/>
            <person name="Powell A.J."/>
            <person name="Barry K."/>
            <person name="Miller A.N."/>
            <person name="Grigoriev I.V."/>
            <person name="Debuchy R."/>
            <person name="Gladieux P."/>
            <person name="Thoren M.H."/>
            <person name="Johannesson H."/>
        </authorList>
    </citation>
    <scope>NUCLEOTIDE SEQUENCE</scope>
    <source>
        <strain evidence="2">CBS 731.68</strain>
    </source>
</reference>
<dbReference type="EMBL" id="MU853233">
    <property type="protein sequence ID" value="KAK4121564.1"/>
    <property type="molecule type" value="Genomic_DNA"/>
</dbReference>
<reference evidence="2" key="1">
    <citation type="journal article" date="2023" name="Mol. Phylogenet. Evol.">
        <title>Genome-scale phylogeny and comparative genomics of the fungal order Sordariales.</title>
        <authorList>
            <person name="Hensen N."/>
            <person name="Bonometti L."/>
            <person name="Westerberg I."/>
            <person name="Brannstrom I.O."/>
            <person name="Guillou S."/>
            <person name="Cros-Aarteil S."/>
            <person name="Calhoun S."/>
            <person name="Haridas S."/>
            <person name="Kuo A."/>
            <person name="Mondo S."/>
            <person name="Pangilinan J."/>
            <person name="Riley R."/>
            <person name="LaButti K."/>
            <person name="Andreopoulos B."/>
            <person name="Lipzen A."/>
            <person name="Chen C."/>
            <person name="Yan M."/>
            <person name="Daum C."/>
            <person name="Ng V."/>
            <person name="Clum A."/>
            <person name="Steindorff A."/>
            <person name="Ohm R.A."/>
            <person name="Martin F."/>
            <person name="Silar P."/>
            <person name="Natvig D.O."/>
            <person name="Lalanne C."/>
            <person name="Gautier V."/>
            <person name="Ament-Velasquez S.L."/>
            <person name="Kruys A."/>
            <person name="Hutchinson M.I."/>
            <person name="Powell A.J."/>
            <person name="Barry K."/>
            <person name="Miller A.N."/>
            <person name="Grigoriev I.V."/>
            <person name="Debuchy R."/>
            <person name="Gladieux P."/>
            <person name="Hiltunen Thoren M."/>
            <person name="Johannesson H."/>
        </authorList>
    </citation>
    <scope>NUCLEOTIDE SEQUENCE</scope>
    <source>
        <strain evidence="2">CBS 731.68</strain>
    </source>
</reference>
<gene>
    <name evidence="2" type="ORF">N657DRAFT_109914</name>
</gene>
<dbReference type="AlphaFoldDB" id="A0AAN6TVT3"/>
<evidence type="ECO:0000256" key="1">
    <source>
        <dbReference type="SAM" id="MobiDB-lite"/>
    </source>
</evidence>
<keyword evidence="3" id="KW-1185">Reference proteome</keyword>
<dbReference type="GeneID" id="87822543"/>
<dbReference type="RefSeq" id="XP_062645335.1">
    <property type="nucleotide sequence ID" value="XM_062785777.1"/>
</dbReference>
<feature type="compositionally biased region" description="Pro residues" evidence="1">
    <location>
        <begin position="28"/>
        <end position="41"/>
    </location>
</feature>